<comment type="caution">
    <text evidence="1">The sequence shown here is derived from an EMBL/GenBank/DDBJ whole genome shotgun (WGS) entry which is preliminary data.</text>
</comment>
<dbReference type="AlphaFoldDB" id="T0M8F0"/>
<geneLocation type="plasmid" evidence="1">
    <name>unnamed</name>
</geneLocation>
<organism evidence="1">
    <name type="scientific">Kingella kingae KKC2005004457</name>
    <dbReference type="NCBI Taxonomy" id="1229911"/>
    <lineage>
        <taxon>Bacteria</taxon>
        <taxon>Pseudomonadati</taxon>
        <taxon>Pseudomonadota</taxon>
        <taxon>Betaproteobacteria</taxon>
        <taxon>Neisseriales</taxon>
        <taxon>Neisseriaceae</taxon>
        <taxon>Kingella</taxon>
    </lineage>
</organism>
<name>T0M8F0_KINKI</name>
<gene>
    <name evidence="1" type="ORF">C297_p00085</name>
</gene>
<proteinExistence type="predicted"/>
<protein>
    <submittedName>
        <fullName evidence="1">Uncharacterized protein</fullName>
    </submittedName>
</protein>
<accession>T0M8F0</accession>
<dbReference type="EMBL" id="AMPT01000002">
    <property type="protein sequence ID" value="EQB59646.1"/>
    <property type="molecule type" value="Genomic_DNA"/>
</dbReference>
<evidence type="ECO:0000313" key="1">
    <source>
        <dbReference type="EMBL" id="EQB59646.1"/>
    </source>
</evidence>
<reference evidence="1" key="1">
    <citation type="journal article" date="2013" name="Antimicrob. Agents Chemother.">
        <title>Characterization of TEM-1 beta-lactamase producing Kingella kingae clinical isolates.</title>
        <authorList>
            <person name="Banerjee A."/>
            <person name="Kaplan J.B."/>
            <person name="Soherwardy A."/>
            <person name="Nudell Y."/>
            <person name="Mackenzie G.A."/>
            <person name="Johnson S."/>
            <person name="Balashova N.V."/>
        </authorList>
    </citation>
    <scope>NUCLEOTIDE SEQUENCE</scope>
    <source>
        <strain evidence="1">KKC2005004457</strain>
        <plasmid evidence="1">unnamed</plasmid>
    </source>
</reference>
<sequence length="133" mass="15481">MTDEIERDRLPSLDDILSLESVEEILYAIHKNAKITIPKDDPVIYAALLQAGVMRNLLANQFVEHDRLLEMLDERIIAIEQQFNRLEVIQEQIQNTIDKADVFLEATKRMIIERAEIEGKPLNPTPKKRWFGK</sequence>
<keyword evidence="1" id="KW-0614">Plasmid</keyword>